<keyword evidence="8" id="KW-1185">Reference proteome</keyword>
<evidence type="ECO:0000256" key="1">
    <source>
        <dbReference type="ARBA" id="ARBA00006432"/>
    </source>
</evidence>
<dbReference type="Proteomes" id="UP000656042">
    <property type="component" value="Unassembled WGS sequence"/>
</dbReference>
<dbReference type="GO" id="GO:0005886">
    <property type="term" value="C:plasma membrane"/>
    <property type="evidence" value="ECO:0007669"/>
    <property type="project" value="TreeGrafter"/>
</dbReference>
<keyword evidence="5" id="KW-0812">Transmembrane</keyword>
<reference evidence="7" key="2">
    <citation type="submission" date="2020-09" db="EMBL/GenBank/DDBJ databases">
        <authorList>
            <person name="Sun Q."/>
            <person name="Zhou Y."/>
        </authorList>
    </citation>
    <scope>NUCLEOTIDE SEQUENCE</scope>
    <source>
        <strain evidence="7">CGMCC 4.7299</strain>
    </source>
</reference>
<feature type="domain" description="AMP-dependent synthetase/ligase" evidence="6">
    <location>
        <begin position="11"/>
        <end position="383"/>
    </location>
</feature>
<keyword evidence="4" id="KW-0443">Lipid metabolism</keyword>
<dbReference type="GO" id="GO:0070566">
    <property type="term" value="F:adenylyltransferase activity"/>
    <property type="evidence" value="ECO:0007669"/>
    <property type="project" value="TreeGrafter"/>
</dbReference>
<dbReference type="FunFam" id="3.40.50.12780:FF:000013">
    <property type="entry name" value="Long-chain-fatty-acid--AMP ligase FadD32"/>
    <property type="match status" value="1"/>
</dbReference>
<dbReference type="PROSITE" id="PS00455">
    <property type="entry name" value="AMP_BINDING"/>
    <property type="match status" value="1"/>
</dbReference>
<keyword evidence="3" id="KW-0276">Fatty acid metabolism</keyword>
<accession>A0A8J3FKJ0</accession>
<dbReference type="InterPro" id="IPR000873">
    <property type="entry name" value="AMP-dep_synth/lig_dom"/>
</dbReference>
<dbReference type="EMBL" id="BMMX01000001">
    <property type="protein sequence ID" value="GGK73217.1"/>
    <property type="molecule type" value="Genomic_DNA"/>
</dbReference>
<sequence>MLLGDDVDAPAEHISYAELDRRARGVAAWLAARLPTGSRVLLVYPPVGFITGFLGCLYAGMIAVPAPLPGNYRHERRRVRRIAADAGVAAVLTDVRSLATVIEWTRQHELTQPPVLATDGPDVADPGTWPGTGPAPDSLALLQYTSGSTGEPKGVMVGHDNLLANAALMARTLHIAPGTRFGGWAPHYHDMGLMAQTLPALLRGSTCVLLSPGAFVRRPVRWLQAIDRYDIGWSAAPNFGYELCTRRISAADMATVDLSRWRHAVNGSEPVRADTMAAFADHAAVAGFRPESASSCYGLAEATVFVSGAPPRTPTVARVDSQALANLEFRAAGPDDAARRLPGNGSAAGYDVRVVDPVTRAVLPPGRIGELWLRGPSVARGYWGNAGATEETFRARTADADGGFLRTGDLGLVDDGEIYVTGRMKEMMVLHGRNLYPQDIEQELRAHHPELGNIGAAFSVETSATDDREALVVTHELRERIPGPGLRDLAVGMRQTVTREFGVGAAGIVLLRRGHVRRTTSGKIERSAMRKMFLAGELEALHSDLSPALAAHRTARSGADEAAAR</sequence>
<dbReference type="InterPro" id="IPR042099">
    <property type="entry name" value="ANL_N_sf"/>
</dbReference>
<reference evidence="7" key="1">
    <citation type="journal article" date="2014" name="Int. J. Syst. Evol. Microbiol.">
        <title>Complete genome sequence of Corynebacterium casei LMG S-19264T (=DSM 44701T), isolated from a smear-ripened cheese.</title>
        <authorList>
            <consortium name="US DOE Joint Genome Institute (JGI-PGF)"/>
            <person name="Walter F."/>
            <person name="Albersmeier A."/>
            <person name="Kalinowski J."/>
            <person name="Ruckert C."/>
        </authorList>
    </citation>
    <scope>NUCLEOTIDE SEQUENCE</scope>
    <source>
        <strain evidence="7">CGMCC 4.7299</strain>
    </source>
</reference>
<comment type="similarity">
    <text evidence="1">Belongs to the ATP-dependent AMP-binding enzyme family.</text>
</comment>
<feature type="transmembrane region" description="Helical" evidence="5">
    <location>
        <begin position="47"/>
        <end position="68"/>
    </location>
</feature>
<evidence type="ECO:0000256" key="3">
    <source>
        <dbReference type="ARBA" id="ARBA00022832"/>
    </source>
</evidence>
<evidence type="ECO:0000256" key="2">
    <source>
        <dbReference type="ARBA" id="ARBA00022598"/>
    </source>
</evidence>
<evidence type="ECO:0000313" key="8">
    <source>
        <dbReference type="Proteomes" id="UP000656042"/>
    </source>
</evidence>
<name>A0A8J3FKJ0_9ACTN</name>
<gene>
    <name evidence="7" type="ORF">GCM10012284_03860</name>
</gene>
<protein>
    <submittedName>
        <fullName evidence="7">AMP-binding protein</fullName>
    </submittedName>
</protein>
<evidence type="ECO:0000259" key="6">
    <source>
        <dbReference type="Pfam" id="PF00501"/>
    </source>
</evidence>
<dbReference type="PANTHER" id="PTHR22754:SF32">
    <property type="entry name" value="DISCO-INTERACTING PROTEIN 2"/>
    <property type="match status" value="1"/>
</dbReference>
<dbReference type="Gene3D" id="3.40.50.12780">
    <property type="entry name" value="N-terminal domain of ligase-like"/>
    <property type="match status" value="1"/>
</dbReference>
<dbReference type="PANTHER" id="PTHR22754">
    <property type="entry name" value="DISCO-INTERACTING PROTEIN 2 DIP2 -RELATED"/>
    <property type="match status" value="1"/>
</dbReference>
<dbReference type="SUPFAM" id="SSF56801">
    <property type="entry name" value="Acetyl-CoA synthetase-like"/>
    <property type="match status" value="1"/>
</dbReference>
<dbReference type="GO" id="GO:0071766">
    <property type="term" value="P:Actinobacterium-type cell wall biogenesis"/>
    <property type="evidence" value="ECO:0007669"/>
    <property type="project" value="UniProtKB-ARBA"/>
</dbReference>
<dbReference type="CDD" id="cd05931">
    <property type="entry name" value="FAAL"/>
    <property type="match status" value="1"/>
</dbReference>
<dbReference type="Gene3D" id="3.30.300.30">
    <property type="match status" value="1"/>
</dbReference>
<dbReference type="Pfam" id="PF00501">
    <property type="entry name" value="AMP-binding"/>
    <property type="match status" value="1"/>
</dbReference>
<keyword evidence="5" id="KW-1133">Transmembrane helix</keyword>
<evidence type="ECO:0000256" key="5">
    <source>
        <dbReference type="SAM" id="Phobius"/>
    </source>
</evidence>
<dbReference type="GO" id="GO:0006633">
    <property type="term" value="P:fatty acid biosynthetic process"/>
    <property type="evidence" value="ECO:0007669"/>
    <property type="project" value="TreeGrafter"/>
</dbReference>
<proteinExistence type="inferred from homology"/>
<keyword evidence="5" id="KW-0472">Membrane</keyword>
<comment type="caution">
    <text evidence="7">The sequence shown here is derived from an EMBL/GenBank/DDBJ whole genome shotgun (WGS) entry which is preliminary data.</text>
</comment>
<dbReference type="InterPro" id="IPR040097">
    <property type="entry name" value="FAAL/FAAC"/>
</dbReference>
<keyword evidence="2" id="KW-0436">Ligase</keyword>
<dbReference type="AlphaFoldDB" id="A0A8J3FKJ0"/>
<evidence type="ECO:0000313" key="7">
    <source>
        <dbReference type="EMBL" id="GGK73217.1"/>
    </source>
</evidence>
<dbReference type="GO" id="GO:0016874">
    <property type="term" value="F:ligase activity"/>
    <property type="evidence" value="ECO:0007669"/>
    <property type="project" value="UniProtKB-KW"/>
</dbReference>
<dbReference type="InterPro" id="IPR045851">
    <property type="entry name" value="AMP-bd_C_sf"/>
</dbReference>
<organism evidence="7 8">
    <name type="scientific">Mangrovihabitans endophyticus</name>
    <dbReference type="NCBI Taxonomy" id="1751298"/>
    <lineage>
        <taxon>Bacteria</taxon>
        <taxon>Bacillati</taxon>
        <taxon>Actinomycetota</taxon>
        <taxon>Actinomycetes</taxon>
        <taxon>Micromonosporales</taxon>
        <taxon>Micromonosporaceae</taxon>
        <taxon>Mangrovihabitans</taxon>
    </lineage>
</organism>
<dbReference type="InterPro" id="IPR020845">
    <property type="entry name" value="AMP-binding_CS"/>
</dbReference>
<evidence type="ECO:0000256" key="4">
    <source>
        <dbReference type="ARBA" id="ARBA00023098"/>
    </source>
</evidence>